<dbReference type="Proteomes" id="UP001595976">
    <property type="component" value="Unassembled WGS sequence"/>
</dbReference>
<accession>A0ABW0F3B5</accession>
<name>A0ABW0F3B5_9HYPH</name>
<feature type="chain" id="PRO_5047382206" evidence="1">
    <location>
        <begin position="19"/>
        <end position="121"/>
    </location>
</feature>
<proteinExistence type="predicted"/>
<feature type="signal peptide" evidence="1">
    <location>
        <begin position="1"/>
        <end position="18"/>
    </location>
</feature>
<evidence type="ECO:0000313" key="2">
    <source>
        <dbReference type="EMBL" id="MFC5293068.1"/>
    </source>
</evidence>
<keyword evidence="3" id="KW-1185">Reference proteome</keyword>
<reference evidence="3" key="1">
    <citation type="journal article" date="2019" name="Int. J. Syst. Evol. Microbiol.">
        <title>The Global Catalogue of Microorganisms (GCM) 10K type strain sequencing project: providing services to taxonomists for standard genome sequencing and annotation.</title>
        <authorList>
            <consortium name="The Broad Institute Genomics Platform"/>
            <consortium name="The Broad Institute Genome Sequencing Center for Infectious Disease"/>
            <person name="Wu L."/>
            <person name="Ma J."/>
        </authorList>
    </citation>
    <scope>NUCLEOTIDE SEQUENCE [LARGE SCALE GENOMIC DNA]</scope>
    <source>
        <strain evidence="3">CGMCC 1.15643</strain>
    </source>
</reference>
<dbReference type="RefSeq" id="WP_260348807.1">
    <property type="nucleotide sequence ID" value="NZ_JAOAOS010000006.1"/>
</dbReference>
<comment type="caution">
    <text evidence="2">The sequence shown here is derived from an EMBL/GenBank/DDBJ whole genome shotgun (WGS) entry which is preliminary data.</text>
</comment>
<organism evidence="2 3">
    <name type="scientific">Bosea minatitlanensis</name>
    <dbReference type="NCBI Taxonomy" id="128782"/>
    <lineage>
        <taxon>Bacteria</taxon>
        <taxon>Pseudomonadati</taxon>
        <taxon>Pseudomonadota</taxon>
        <taxon>Alphaproteobacteria</taxon>
        <taxon>Hyphomicrobiales</taxon>
        <taxon>Boseaceae</taxon>
        <taxon>Bosea</taxon>
    </lineage>
</organism>
<evidence type="ECO:0000256" key="1">
    <source>
        <dbReference type="SAM" id="SignalP"/>
    </source>
</evidence>
<gene>
    <name evidence="2" type="ORF">ACFPK2_08695</name>
</gene>
<evidence type="ECO:0000313" key="3">
    <source>
        <dbReference type="Proteomes" id="UP001595976"/>
    </source>
</evidence>
<sequence>MKTLPILAAVLLATSAAAQLSPEAYTWGAEVHANNRSTVISARKQGAGWTVTMECSVPRRGGRERVLRYRGKAEWNGTMMLGTLDRAMKIIVVPREDGSIGVVTSGSDCAQGAGMLTSGGG</sequence>
<keyword evidence="1" id="KW-0732">Signal</keyword>
<dbReference type="EMBL" id="JBHSLI010000003">
    <property type="protein sequence ID" value="MFC5293068.1"/>
    <property type="molecule type" value="Genomic_DNA"/>
</dbReference>
<protein>
    <submittedName>
        <fullName evidence="2">Uncharacterized protein</fullName>
    </submittedName>
</protein>